<reference evidence="8 9" key="1">
    <citation type="submission" date="2020-07" db="EMBL/GenBank/DDBJ databases">
        <title>Sequencing the genomes of 1000 actinobacteria strains.</title>
        <authorList>
            <person name="Klenk H.-P."/>
        </authorList>
    </citation>
    <scope>NUCLEOTIDE SEQUENCE [LARGE SCALE GENOMIC DNA]</scope>
    <source>
        <strain evidence="8 9">DSM 103164</strain>
    </source>
</reference>
<evidence type="ECO:0000256" key="1">
    <source>
        <dbReference type="ARBA" id="ARBA00004651"/>
    </source>
</evidence>
<dbReference type="GO" id="GO:0005886">
    <property type="term" value="C:plasma membrane"/>
    <property type="evidence" value="ECO:0007669"/>
    <property type="project" value="UniProtKB-SubCell"/>
</dbReference>
<evidence type="ECO:0000313" key="8">
    <source>
        <dbReference type="EMBL" id="NYI70124.1"/>
    </source>
</evidence>
<evidence type="ECO:0000256" key="6">
    <source>
        <dbReference type="SAM" id="Phobius"/>
    </source>
</evidence>
<dbReference type="InterPro" id="IPR020846">
    <property type="entry name" value="MFS_dom"/>
</dbReference>
<dbReference type="PANTHER" id="PTHR43124:SF5">
    <property type="entry name" value="PURINE RIBONUCLEOSIDE EFFLUX PUMP NEPI"/>
    <property type="match status" value="1"/>
</dbReference>
<feature type="transmembrane region" description="Helical" evidence="6">
    <location>
        <begin position="160"/>
        <end position="183"/>
    </location>
</feature>
<feature type="transmembrane region" description="Helical" evidence="6">
    <location>
        <begin position="295"/>
        <end position="313"/>
    </location>
</feature>
<evidence type="ECO:0000256" key="5">
    <source>
        <dbReference type="ARBA" id="ARBA00023136"/>
    </source>
</evidence>
<keyword evidence="2" id="KW-1003">Cell membrane</keyword>
<feature type="domain" description="Major facilitator superfamily (MFS) profile" evidence="7">
    <location>
        <begin position="1"/>
        <end position="379"/>
    </location>
</feature>
<feature type="transmembrane region" description="Helical" evidence="6">
    <location>
        <begin position="352"/>
        <end position="375"/>
    </location>
</feature>
<keyword evidence="9" id="KW-1185">Reference proteome</keyword>
<dbReference type="Pfam" id="PF07690">
    <property type="entry name" value="MFS_1"/>
    <property type="match status" value="1"/>
</dbReference>
<dbReference type="AlphaFoldDB" id="A0A7Z0D768"/>
<keyword evidence="5 6" id="KW-0472">Membrane</keyword>
<dbReference type="PROSITE" id="PS50850">
    <property type="entry name" value="MFS"/>
    <property type="match status" value="1"/>
</dbReference>
<dbReference type="InterPro" id="IPR036259">
    <property type="entry name" value="MFS_trans_sf"/>
</dbReference>
<proteinExistence type="predicted"/>
<evidence type="ECO:0000256" key="4">
    <source>
        <dbReference type="ARBA" id="ARBA00022989"/>
    </source>
</evidence>
<comment type="caution">
    <text evidence="8">The sequence shown here is derived from an EMBL/GenBank/DDBJ whole genome shotgun (WGS) entry which is preliminary data.</text>
</comment>
<keyword evidence="4 6" id="KW-1133">Transmembrane helix</keyword>
<feature type="transmembrane region" description="Helical" evidence="6">
    <location>
        <begin position="78"/>
        <end position="99"/>
    </location>
</feature>
<organism evidence="8 9">
    <name type="scientific">Naumannella cuiyingiana</name>
    <dbReference type="NCBI Taxonomy" id="1347891"/>
    <lineage>
        <taxon>Bacteria</taxon>
        <taxon>Bacillati</taxon>
        <taxon>Actinomycetota</taxon>
        <taxon>Actinomycetes</taxon>
        <taxon>Propionibacteriales</taxon>
        <taxon>Propionibacteriaceae</taxon>
        <taxon>Naumannella</taxon>
    </lineage>
</organism>
<sequence length="390" mass="38933">MSRLARGLALGALSVALFAYLTAEVFTAGALLAMQAEFGVPPGEIGALVSTYAIVAALAIPPVAWLTRRVAARRLLPAALAVLAVSQLVVATAPGLAVIQWARGAAALGHGALWAGAPVVAAAILPRTPGRATAIVFLGSSIGGVAGAPMVALVSQLASWRAAAAGLAVLAALCAGALAYLLPSGVGTPHARQRVARRGSVRRVALWCGLVIAVATAHLASFSYVADTALRRGLAAGWVAPLLLGLGVAGIVGNLLIGRVNDRAPLRSTLLALVVLTIGFGLTFGPLPLFVIGGIAWSAAYAGLTVAFQAFVTRDAPGWERQASSWYVLAFQIGIAAGATLGGLAVPGLDPAIQRSAISAGAALAALVVAAIALAGRARKIGEAPTGPPA</sequence>
<feature type="transmembrane region" description="Helical" evidence="6">
    <location>
        <begin position="204"/>
        <end position="226"/>
    </location>
</feature>
<name>A0A7Z0D768_9ACTN</name>
<evidence type="ECO:0000259" key="7">
    <source>
        <dbReference type="PROSITE" id="PS50850"/>
    </source>
</evidence>
<evidence type="ECO:0000256" key="2">
    <source>
        <dbReference type="ARBA" id="ARBA00022475"/>
    </source>
</evidence>
<feature type="transmembrane region" description="Helical" evidence="6">
    <location>
        <begin position="105"/>
        <end position="125"/>
    </location>
</feature>
<dbReference type="InterPro" id="IPR050189">
    <property type="entry name" value="MFS_Efflux_Transporters"/>
</dbReference>
<dbReference type="Gene3D" id="1.20.1250.20">
    <property type="entry name" value="MFS general substrate transporter like domains"/>
    <property type="match status" value="2"/>
</dbReference>
<feature type="transmembrane region" description="Helical" evidence="6">
    <location>
        <begin position="47"/>
        <end position="66"/>
    </location>
</feature>
<feature type="transmembrane region" description="Helical" evidence="6">
    <location>
        <begin position="325"/>
        <end position="346"/>
    </location>
</feature>
<dbReference type="RefSeq" id="WP_179444111.1">
    <property type="nucleotide sequence ID" value="NZ_JACBZS010000001.1"/>
</dbReference>
<gene>
    <name evidence="8" type="ORF">GGQ54_000684</name>
</gene>
<evidence type="ECO:0000256" key="3">
    <source>
        <dbReference type="ARBA" id="ARBA00022692"/>
    </source>
</evidence>
<dbReference type="PANTHER" id="PTHR43124">
    <property type="entry name" value="PURINE EFFLUX PUMP PBUE"/>
    <property type="match status" value="1"/>
</dbReference>
<dbReference type="EMBL" id="JACBZS010000001">
    <property type="protein sequence ID" value="NYI70124.1"/>
    <property type="molecule type" value="Genomic_DNA"/>
</dbReference>
<dbReference type="Proteomes" id="UP000527616">
    <property type="component" value="Unassembled WGS sequence"/>
</dbReference>
<feature type="transmembrane region" description="Helical" evidence="6">
    <location>
        <begin position="269"/>
        <end position="289"/>
    </location>
</feature>
<feature type="transmembrane region" description="Helical" evidence="6">
    <location>
        <begin position="238"/>
        <end position="257"/>
    </location>
</feature>
<evidence type="ECO:0000313" key="9">
    <source>
        <dbReference type="Proteomes" id="UP000527616"/>
    </source>
</evidence>
<dbReference type="InterPro" id="IPR011701">
    <property type="entry name" value="MFS"/>
</dbReference>
<dbReference type="SUPFAM" id="SSF103473">
    <property type="entry name" value="MFS general substrate transporter"/>
    <property type="match status" value="1"/>
</dbReference>
<comment type="subcellular location">
    <subcellularLocation>
        <location evidence="1">Cell membrane</location>
        <topology evidence="1">Multi-pass membrane protein</topology>
    </subcellularLocation>
</comment>
<accession>A0A7Z0D768</accession>
<feature type="transmembrane region" description="Helical" evidence="6">
    <location>
        <begin position="132"/>
        <end position="154"/>
    </location>
</feature>
<dbReference type="GO" id="GO:0022857">
    <property type="term" value="F:transmembrane transporter activity"/>
    <property type="evidence" value="ECO:0007669"/>
    <property type="project" value="InterPro"/>
</dbReference>
<keyword evidence="3 6" id="KW-0812">Transmembrane</keyword>
<protein>
    <submittedName>
        <fullName evidence="8">Putative MFS family arabinose efflux permease</fullName>
    </submittedName>
</protein>